<evidence type="ECO:0000313" key="2">
    <source>
        <dbReference type="Proteomes" id="UP001596207"/>
    </source>
</evidence>
<gene>
    <name evidence="1" type="ORF">ACFPZ4_19145</name>
</gene>
<dbReference type="EMBL" id="JBHSQQ010000122">
    <property type="protein sequence ID" value="MFC5943594.1"/>
    <property type="molecule type" value="Genomic_DNA"/>
</dbReference>
<proteinExistence type="predicted"/>
<name>A0ABW1HTU7_9ACTN</name>
<accession>A0ABW1HTU7</accession>
<keyword evidence="2" id="KW-1185">Reference proteome</keyword>
<organism evidence="1 2">
    <name type="scientific">Micromonospora harpali</name>
    <dbReference type="NCBI Taxonomy" id="1490225"/>
    <lineage>
        <taxon>Bacteria</taxon>
        <taxon>Bacillati</taxon>
        <taxon>Actinomycetota</taxon>
        <taxon>Actinomycetes</taxon>
        <taxon>Micromonosporales</taxon>
        <taxon>Micromonosporaceae</taxon>
        <taxon>Micromonospora</taxon>
    </lineage>
</organism>
<comment type="caution">
    <text evidence="1">The sequence shown here is derived from an EMBL/GenBank/DDBJ whole genome shotgun (WGS) entry which is preliminary data.</text>
</comment>
<evidence type="ECO:0000313" key="1">
    <source>
        <dbReference type="EMBL" id="MFC5943594.1"/>
    </source>
</evidence>
<protein>
    <submittedName>
        <fullName evidence="1">Uncharacterized protein</fullName>
    </submittedName>
</protein>
<dbReference type="Gene3D" id="3.20.20.150">
    <property type="entry name" value="Divalent-metal-dependent TIM barrel enzymes"/>
    <property type="match status" value="1"/>
</dbReference>
<reference evidence="2" key="1">
    <citation type="journal article" date="2019" name="Int. J. Syst. Evol. Microbiol.">
        <title>The Global Catalogue of Microorganisms (GCM) 10K type strain sequencing project: providing services to taxonomists for standard genome sequencing and annotation.</title>
        <authorList>
            <consortium name="The Broad Institute Genomics Platform"/>
            <consortium name="The Broad Institute Genome Sequencing Center for Infectious Disease"/>
            <person name="Wu L."/>
            <person name="Ma J."/>
        </authorList>
    </citation>
    <scope>NUCLEOTIDE SEQUENCE [LARGE SCALE GENOMIC DNA]</scope>
    <source>
        <strain evidence="2">CGMCC 4.7173</strain>
    </source>
</reference>
<dbReference type="RefSeq" id="WP_353900945.1">
    <property type="nucleotide sequence ID" value="NZ_CP158970.1"/>
</dbReference>
<sequence>MPCWAATGASAQLIPLSLTPSHIGTGSDPTNSNYKADWDVAAERWNILGEMAASRGLKLYTPNHDAACNFLLDSGPLDDLGRPTRSSGIRKLEYFFAQTADPRGPRPG</sequence>
<dbReference type="Proteomes" id="UP001596207">
    <property type="component" value="Unassembled WGS sequence"/>
</dbReference>